<comment type="similarity">
    <text evidence="7">Belongs to the class I-like SAM-binding methyltransferase superfamily. rRNA adenine N(6)-methyltransferase family. RsmA subfamily.</text>
</comment>
<accession>A0ABV8WUP4</accession>
<dbReference type="InterPro" id="IPR023165">
    <property type="entry name" value="rRNA_Ade_diMease-like_C"/>
</dbReference>
<sequence>MSEHKAIATPRRTKEILEKYSFAFKKSLGQNFLVDVNILKNIMHLAGITKEVNTIEIGPGIGALTEQLAIHSDQVMAFEIDQRLIPILDETLASYDNIKIVNQDILKADIRELCSELFTDRKEIKVVANLPYYITTPILMQLLMAKLPLSSITVMIQREVAERMAAVRNTKEYGSLSIAIQYYTEASIGMIVPKTVFMPQPRVDSAVLHLSMRDQPPVKLNDEPFFFDLVQASFQQRRKTLRNNLIRHFKDVLSKETIEETFDGTEIDGTRRAESLSMEEFARLSNYLFHITKK</sequence>
<name>A0ABV8WUP4_9BACI</name>
<evidence type="ECO:0000256" key="7">
    <source>
        <dbReference type="HAMAP-Rule" id="MF_00607"/>
    </source>
</evidence>
<evidence type="ECO:0000256" key="2">
    <source>
        <dbReference type="ARBA" id="ARBA00022552"/>
    </source>
</evidence>
<feature type="binding site" evidence="7 8">
    <location>
        <position position="104"/>
    </location>
    <ligand>
        <name>S-adenosyl-L-methionine</name>
        <dbReference type="ChEBI" id="CHEBI:59789"/>
    </ligand>
</feature>
<evidence type="ECO:0000256" key="4">
    <source>
        <dbReference type="ARBA" id="ARBA00022679"/>
    </source>
</evidence>
<organism evidence="10 11">
    <name type="scientific">Gracilibacillus xinjiangensis</name>
    <dbReference type="NCBI Taxonomy" id="1193282"/>
    <lineage>
        <taxon>Bacteria</taxon>
        <taxon>Bacillati</taxon>
        <taxon>Bacillota</taxon>
        <taxon>Bacilli</taxon>
        <taxon>Bacillales</taxon>
        <taxon>Bacillaceae</taxon>
        <taxon>Gracilibacillus</taxon>
    </lineage>
</organism>
<comment type="catalytic activity">
    <reaction evidence="7">
        <text>adenosine(1518)/adenosine(1519) in 16S rRNA + 4 S-adenosyl-L-methionine = N(6)-dimethyladenosine(1518)/N(6)-dimethyladenosine(1519) in 16S rRNA + 4 S-adenosyl-L-homocysteine + 4 H(+)</text>
        <dbReference type="Rhea" id="RHEA:19609"/>
        <dbReference type="Rhea" id="RHEA-COMP:10232"/>
        <dbReference type="Rhea" id="RHEA-COMP:10233"/>
        <dbReference type="ChEBI" id="CHEBI:15378"/>
        <dbReference type="ChEBI" id="CHEBI:57856"/>
        <dbReference type="ChEBI" id="CHEBI:59789"/>
        <dbReference type="ChEBI" id="CHEBI:74411"/>
        <dbReference type="ChEBI" id="CHEBI:74493"/>
        <dbReference type="EC" id="2.1.1.182"/>
    </reaction>
</comment>
<evidence type="ECO:0000259" key="9">
    <source>
        <dbReference type="SMART" id="SM00650"/>
    </source>
</evidence>
<dbReference type="PANTHER" id="PTHR11727:SF7">
    <property type="entry name" value="DIMETHYLADENOSINE TRANSFERASE-RELATED"/>
    <property type="match status" value="1"/>
</dbReference>
<comment type="function">
    <text evidence="7">Specifically dimethylates two adjacent adenosines (A1518 and A1519) in the loop of a conserved hairpin near the 3'-end of 16S rRNA in the 30S particle. May play a critical role in biogenesis of 30S subunits.</text>
</comment>
<evidence type="ECO:0000256" key="8">
    <source>
        <dbReference type="PROSITE-ProRule" id="PRU01026"/>
    </source>
</evidence>
<dbReference type="InterPro" id="IPR029063">
    <property type="entry name" value="SAM-dependent_MTases_sf"/>
</dbReference>
<protein>
    <recommendedName>
        <fullName evidence="7">Ribosomal RNA small subunit methyltransferase A</fullName>
        <ecNumber evidence="7">2.1.1.182</ecNumber>
    </recommendedName>
    <alternativeName>
        <fullName evidence="7">16S rRNA (adenine(1518)-N(6)/adenine(1519)-N(6))-dimethyltransferase</fullName>
    </alternativeName>
    <alternativeName>
        <fullName evidence="7">16S rRNA dimethyladenosine transferase</fullName>
    </alternativeName>
    <alternativeName>
        <fullName evidence="7">16S rRNA dimethylase</fullName>
    </alternativeName>
    <alternativeName>
        <fullName evidence="7">S-adenosylmethionine-6-N', N'-adenosyl(rRNA) dimethyltransferase</fullName>
    </alternativeName>
</protein>
<proteinExistence type="inferred from homology"/>
<dbReference type="InterPro" id="IPR011530">
    <property type="entry name" value="rRNA_adenine_dimethylase"/>
</dbReference>
<gene>
    <name evidence="7 10" type="primary">rsmA</name>
    <name evidence="7" type="synonym">ksgA</name>
    <name evidence="10" type="ORF">ACFOY7_10850</name>
</gene>
<dbReference type="Proteomes" id="UP001595882">
    <property type="component" value="Unassembled WGS sequence"/>
</dbReference>
<evidence type="ECO:0000256" key="3">
    <source>
        <dbReference type="ARBA" id="ARBA00022603"/>
    </source>
</evidence>
<keyword evidence="11" id="KW-1185">Reference proteome</keyword>
<feature type="domain" description="Ribosomal RNA adenine methylase transferase N-terminal" evidence="9">
    <location>
        <begin position="38"/>
        <end position="214"/>
    </location>
</feature>
<feature type="binding site" evidence="7 8">
    <location>
        <position position="31"/>
    </location>
    <ligand>
        <name>S-adenosyl-L-methionine</name>
        <dbReference type="ChEBI" id="CHEBI:59789"/>
    </ligand>
</feature>
<dbReference type="RefSeq" id="WP_390252098.1">
    <property type="nucleotide sequence ID" value="NZ_JBHSDT010000007.1"/>
</dbReference>
<keyword evidence="1 7" id="KW-0963">Cytoplasm</keyword>
<dbReference type="Gene3D" id="3.40.50.150">
    <property type="entry name" value="Vaccinia Virus protein VP39"/>
    <property type="match status" value="1"/>
</dbReference>
<dbReference type="Pfam" id="PF00398">
    <property type="entry name" value="RrnaAD"/>
    <property type="match status" value="1"/>
</dbReference>
<comment type="subcellular location">
    <subcellularLocation>
        <location evidence="7">Cytoplasm</location>
    </subcellularLocation>
</comment>
<dbReference type="HAMAP" id="MF_00607">
    <property type="entry name" value="16SrRNA_methyltr_A"/>
    <property type="match status" value="1"/>
</dbReference>
<dbReference type="InterPro" id="IPR020598">
    <property type="entry name" value="rRNA_Ade_methylase_Trfase_N"/>
</dbReference>
<keyword evidence="3 7" id="KW-0489">Methyltransferase</keyword>
<dbReference type="SUPFAM" id="SSF53335">
    <property type="entry name" value="S-adenosyl-L-methionine-dependent methyltransferases"/>
    <property type="match status" value="1"/>
</dbReference>
<comment type="caution">
    <text evidence="10">The sequence shown here is derived from an EMBL/GenBank/DDBJ whole genome shotgun (WGS) entry which is preliminary data.</text>
</comment>
<dbReference type="PANTHER" id="PTHR11727">
    <property type="entry name" value="DIMETHYLADENOSINE TRANSFERASE"/>
    <property type="match status" value="1"/>
</dbReference>
<dbReference type="InterPro" id="IPR001737">
    <property type="entry name" value="KsgA/Erm"/>
</dbReference>
<evidence type="ECO:0000256" key="6">
    <source>
        <dbReference type="ARBA" id="ARBA00022884"/>
    </source>
</evidence>
<dbReference type="PROSITE" id="PS51689">
    <property type="entry name" value="SAM_RNA_A_N6_MT"/>
    <property type="match status" value="1"/>
</dbReference>
<dbReference type="EMBL" id="JBHSDT010000007">
    <property type="protein sequence ID" value="MFC4403566.1"/>
    <property type="molecule type" value="Genomic_DNA"/>
</dbReference>
<evidence type="ECO:0000313" key="10">
    <source>
        <dbReference type="EMBL" id="MFC4403566.1"/>
    </source>
</evidence>
<keyword evidence="4 7" id="KW-0808">Transferase</keyword>
<keyword evidence="6 7" id="KW-0694">RNA-binding</keyword>
<keyword evidence="5 7" id="KW-0949">S-adenosyl-L-methionine</keyword>
<reference evidence="11" key="1">
    <citation type="journal article" date="2019" name="Int. J. Syst. Evol. Microbiol.">
        <title>The Global Catalogue of Microorganisms (GCM) 10K type strain sequencing project: providing services to taxonomists for standard genome sequencing and annotation.</title>
        <authorList>
            <consortium name="The Broad Institute Genomics Platform"/>
            <consortium name="The Broad Institute Genome Sequencing Center for Infectious Disease"/>
            <person name="Wu L."/>
            <person name="Ma J."/>
        </authorList>
    </citation>
    <scope>NUCLEOTIDE SEQUENCE [LARGE SCALE GENOMIC DNA]</scope>
    <source>
        <strain evidence="11">CCUG 37865</strain>
    </source>
</reference>
<feature type="binding site" evidence="7 8">
    <location>
        <position position="129"/>
    </location>
    <ligand>
        <name>S-adenosyl-L-methionine</name>
        <dbReference type="ChEBI" id="CHEBI:59789"/>
    </ligand>
</feature>
<keyword evidence="2 7" id="KW-0698">rRNA processing</keyword>
<evidence type="ECO:0000256" key="1">
    <source>
        <dbReference type="ARBA" id="ARBA00022490"/>
    </source>
</evidence>
<dbReference type="EC" id="2.1.1.182" evidence="7"/>
<dbReference type="Gene3D" id="1.10.8.100">
    <property type="entry name" value="Ribosomal RNA adenine dimethylase-like, domain 2"/>
    <property type="match status" value="1"/>
</dbReference>
<feature type="binding site" evidence="7 8">
    <location>
        <position position="33"/>
    </location>
    <ligand>
        <name>S-adenosyl-L-methionine</name>
        <dbReference type="ChEBI" id="CHEBI:59789"/>
    </ligand>
</feature>
<evidence type="ECO:0000256" key="5">
    <source>
        <dbReference type="ARBA" id="ARBA00022691"/>
    </source>
</evidence>
<dbReference type="SMART" id="SM00650">
    <property type="entry name" value="rADc"/>
    <property type="match status" value="1"/>
</dbReference>
<dbReference type="NCBIfam" id="TIGR00755">
    <property type="entry name" value="ksgA"/>
    <property type="match status" value="1"/>
</dbReference>
<evidence type="ECO:0000313" key="11">
    <source>
        <dbReference type="Proteomes" id="UP001595882"/>
    </source>
</evidence>
<feature type="binding site" evidence="7 8">
    <location>
        <position position="58"/>
    </location>
    <ligand>
        <name>S-adenosyl-L-methionine</name>
        <dbReference type="ChEBI" id="CHEBI:59789"/>
    </ligand>
</feature>
<dbReference type="GO" id="GO:0052908">
    <property type="term" value="F:16S rRNA (adenine(1518)-N(6)/adenine(1519)-N(6))-dimethyltransferase activity"/>
    <property type="evidence" value="ECO:0007669"/>
    <property type="project" value="UniProtKB-EC"/>
</dbReference>
<feature type="binding site" evidence="7 8">
    <location>
        <position position="79"/>
    </location>
    <ligand>
        <name>S-adenosyl-L-methionine</name>
        <dbReference type="ChEBI" id="CHEBI:59789"/>
    </ligand>
</feature>